<dbReference type="AlphaFoldDB" id="A0A934JW20"/>
<proteinExistence type="predicted"/>
<dbReference type="GO" id="GO:0004803">
    <property type="term" value="F:transposase activity"/>
    <property type="evidence" value="ECO:0007669"/>
    <property type="project" value="InterPro"/>
</dbReference>
<name>A0A934JW20_9BACT</name>
<accession>A0A934JW20</accession>
<evidence type="ECO:0000313" key="3">
    <source>
        <dbReference type="Proteomes" id="UP000606991"/>
    </source>
</evidence>
<protein>
    <submittedName>
        <fullName evidence="2">Transposase</fullName>
    </submittedName>
</protein>
<dbReference type="GO" id="GO:0003677">
    <property type="term" value="F:DNA binding"/>
    <property type="evidence" value="ECO:0007669"/>
    <property type="project" value="InterPro"/>
</dbReference>
<feature type="region of interest" description="Disordered" evidence="1">
    <location>
        <begin position="72"/>
        <end position="106"/>
    </location>
</feature>
<dbReference type="SUPFAM" id="SSF46689">
    <property type="entry name" value="Homeodomain-like"/>
    <property type="match status" value="1"/>
</dbReference>
<reference evidence="2 3" key="1">
    <citation type="submission" date="2020-10" db="EMBL/GenBank/DDBJ databases">
        <title>Ca. Dormibacterota MAGs.</title>
        <authorList>
            <person name="Montgomery K."/>
        </authorList>
    </citation>
    <scope>NUCLEOTIDE SEQUENCE [LARGE SCALE GENOMIC DNA]</scope>
    <source>
        <strain evidence="2">SC8812_S17_18</strain>
    </source>
</reference>
<evidence type="ECO:0000256" key="1">
    <source>
        <dbReference type="SAM" id="MobiDB-lite"/>
    </source>
</evidence>
<sequence length="142" mass="16143">MTTEIEPTRSALGDETPPDPEVVEHARRRTFTAEYRMRIVREADACREKGQIGALLRREGLYSSHLTDWRKQRDQGGLAALSRSRGRKPKYSAAEREAAQLRRENDKLKKDLSTARMVINVQKNVSALLGIALESAEPRNDR</sequence>
<dbReference type="Proteomes" id="UP000606991">
    <property type="component" value="Unassembled WGS sequence"/>
</dbReference>
<organism evidence="2 3">
    <name type="scientific">Candidatus Aeolococcus gillhamiae</name>
    <dbReference type="NCBI Taxonomy" id="3127015"/>
    <lineage>
        <taxon>Bacteria</taxon>
        <taxon>Bacillati</taxon>
        <taxon>Candidatus Dormiibacterota</taxon>
        <taxon>Candidatus Dormibacteria</taxon>
        <taxon>Candidatus Aeolococcales</taxon>
        <taxon>Candidatus Aeolococcaceae</taxon>
        <taxon>Candidatus Aeolococcus</taxon>
    </lineage>
</organism>
<comment type="caution">
    <text evidence="2">The sequence shown here is derived from an EMBL/GenBank/DDBJ whole genome shotgun (WGS) entry which is preliminary data.</text>
</comment>
<feature type="compositionally biased region" description="Basic and acidic residues" evidence="1">
    <location>
        <begin position="93"/>
        <end position="106"/>
    </location>
</feature>
<dbReference type="EMBL" id="JAEKNS010000051">
    <property type="protein sequence ID" value="MBJ7594085.1"/>
    <property type="molecule type" value="Genomic_DNA"/>
</dbReference>
<dbReference type="InterPro" id="IPR002514">
    <property type="entry name" value="Transposase_8"/>
</dbReference>
<dbReference type="InterPro" id="IPR009057">
    <property type="entry name" value="Homeodomain-like_sf"/>
</dbReference>
<feature type="region of interest" description="Disordered" evidence="1">
    <location>
        <begin position="1"/>
        <end position="25"/>
    </location>
</feature>
<dbReference type="Pfam" id="PF01527">
    <property type="entry name" value="HTH_Tnp_1"/>
    <property type="match status" value="1"/>
</dbReference>
<dbReference type="GO" id="GO:0006313">
    <property type="term" value="P:DNA transposition"/>
    <property type="evidence" value="ECO:0007669"/>
    <property type="project" value="InterPro"/>
</dbReference>
<evidence type="ECO:0000313" key="2">
    <source>
        <dbReference type="EMBL" id="MBJ7594085.1"/>
    </source>
</evidence>
<gene>
    <name evidence="2" type="ORF">JF886_04355</name>
</gene>